<dbReference type="OrthoDB" id="3340404at2"/>
<reference evidence="1 2" key="1">
    <citation type="submission" date="2018-03" db="EMBL/GenBank/DDBJ databases">
        <title>Characteristics and genome of n-alkane degrading marine bacteria Gordonia iterans isolated from crude oil contaminated in Tae-an, South Korea.</title>
        <authorList>
            <person name="Lee S.-S."/>
            <person name="Kim H."/>
        </authorList>
    </citation>
    <scope>NUCLEOTIDE SEQUENCE [LARGE SCALE GENOMIC DNA]</scope>
    <source>
        <strain evidence="1 2">Co17</strain>
    </source>
</reference>
<organism evidence="1 2">
    <name type="scientific">Gordonia iterans</name>
    <dbReference type="NCBI Taxonomy" id="1004901"/>
    <lineage>
        <taxon>Bacteria</taxon>
        <taxon>Bacillati</taxon>
        <taxon>Actinomycetota</taxon>
        <taxon>Actinomycetes</taxon>
        <taxon>Mycobacteriales</taxon>
        <taxon>Gordoniaceae</taxon>
        <taxon>Gordonia</taxon>
    </lineage>
</organism>
<dbReference type="AlphaFoldDB" id="A0A2S0KJN1"/>
<dbReference type="RefSeq" id="WP_105943590.1">
    <property type="nucleotide sequence ID" value="NZ_CP027433.1"/>
</dbReference>
<dbReference type="EMBL" id="CP027433">
    <property type="protein sequence ID" value="AVM01887.1"/>
    <property type="molecule type" value="Genomic_DNA"/>
</dbReference>
<proteinExistence type="predicted"/>
<evidence type="ECO:0000313" key="1">
    <source>
        <dbReference type="EMBL" id="AVM01887.1"/>
    </source>
</evidence>
<evidence type="ECO:0000313" key="2">
    <source>
        <dbReference type="Proteomes" id="UP000239814"/>
    </source>
</evidence>
<protein>
    <recommendedName>
        <fullName evidence="3">Head-to-tail adaptor</fullName>
    </recommendedName>
</protein>
<dbReference type="Proteomes" id="UP000239814">
    <property type="component" value="Chromosome"/>
</dbReference>
<name>A0A2S0KJN1_9ACTN</name>
<dbReference type="KEGG" id="git:C6V83_18080"/>
<evidence type="ECO:0008006" key="3">
    <source>
        <dbReference type="Google" id="ProtNLM"/>
    </source>
</evidence>
<accession>A0A2S0KJN1</accession>
<keyword evidence="2" id="KW-1185">Reference proteome</keyword>
<sequence length="259" mass="28636">MKYKTWPVVIPADLADEWATYGAGTRQRAEDLARQVMFTLTGQRFGTITATVRPCFQPADVGRNYRGAGHVFWPGLLNGAPNAVGPCGCSPQCTEVGYDRLALPGPVHEVVSVMIDGVLVDETAYRVDHRRWLHRIDGQRWPKHQDLHAADDAVGAFTIVYLQGLPVPDPGPEMAGLLAVEFARGMQSGSCKLPDRATSVSRQGVSVELADIREWFTNGLTGIEQVDLWIMAVNPYKSRRPARITSPESVRERRAMVIR</sequence>
<gene>
    <name evidence="1" type="ORF">C6V83_18080</name>
</gene>